<comment type="caution">
    <text evidence="2">The sequence shown here is derived from an EMBL/GenBank/DDBJ whole genome shotgun (WGS) entry which is preliminary data.</text>
</comment>
<gene>
    <name evidence="2" type="ORF">GCM10010521_62580</name>
</gene>
<keyword evidence="1" id="KW-1133">Transmembrane helix</keyword>
<protein>
    <submittedName>
        <fullName evidence="2">Uncharacterized protein</fullName>
    </submittedName>
</protein>
<dbReference type="EMBL" id="BAAAVM010000120">
    <property type="protein sequence ID" value="GAA2775546.1"/>
    <property type="molecule type" value="Genomic_DNA"/>
</dbReference>
<name>A0ABP6HLW1_9ACTN</name>
<feature type="transmembrane region" description="Helical" evidence="1">
    <location>
        <begin position="54"/>
        <end position="76"/>
    </location>
</feature>
<evidence type="ECO:0000256" key="1">
    <source>
        <dbReference type="SAM" id="Phobius"/>
    </source>
</evidence>
<feature type="transmembrane region" description="Helical" evidence="1">
    <location>
        <begin position="12"/>
        <end position="34"/>
    </location>
</feature>
<keyword evidence="1" id="KW-0812">Transmembrane</keyword>
<proteinExistence type="predicted"/>
<evidence type="ECO:0000313" key="3">
    <source>
        <dbReference type="Proteomes" id="UP001500893"/>
    </source>
</evidence>
<keyword evidence="3" id="KW-1185">Reference proteome</keyword>
<organism evidence="2 3">
    <name type="scientific">Streptomyces rameus</name>
    <dbReference type="NCBI Taxonomy" id="68261"/>
    <lineage>
        <taxon>Bacteria</taxon>
        <taxon>Bacillati</taxon>
        <taxon>Actinomycetota</taxon>
        <taxon>Actinomycetes</taxon>
        <taxon>Kitasatosporales</taxon>
        <taxon>Streptomycetaceae</taxon>
        <taxon>Streptomyces</taxon>
    </lineage>
</organism>
<reference evidence="3" key="1">
    <citation type="journal article" date="2019" name="Int. J. Syst. Evol. Microbiol.">
        <title>The Global Catalogue of Microorganisms (GCM) 10K type strain sequencing project: providing services to taxonomists for standard genome sequencing and annotation.</title>
        <authorList>
            <consortium name="The Broad Institute Genomics Platform"/>
            <consortium name="The Broad Institute Genome Sequencing Center for Infectious Disease"/>
            <person name="Wu L."/>
            <person name="Ma J."/>
        </authorList>
    </citation>
    <scope>NUCLEOTIDE SEQUENCE [LARGE SCALE GENOMIC DNA]</scope>
    <source>
        <strain evidence="3">JCM 11574</strain>
    </source>
</reference>
<sequence>MERGNRPSTGRQVGVAFALAVLDLMVIAWLALSYGMSSWADAYDSGNPPGAPEVALQGTWLLAGGAIVTGGGLLALRWRIPGIVQLVVLGAGAGLLAHSASGG</sequence>
<feature type="transmembrane region" description="Helical" evidence="1">
    <location>
        <begin position="83"/>
        <end position="101"/>
    </location>
</feature>
<dbReference type="RefSeq" id="WP_345058337.1">
    <property type="nucleotide sequence ID" value="NZ_BAAAVM010000120.1"/>
</dbReference>
<keyword evidence="1" id="KW-0472">Membrane</keyword>
<dbReference type="Proteomes" id="UP001500893">
    <property type="component" value="Unassembled WGS sequence"/>
</dbReference>
<evidence type="ECO:0000313" key="2">
    <source>
        <dbReference type="EMBL" id="GAA2775546.1"/>
    </source>
</evidence>
<accession>A0ABP6HLW1</accession>